<protein>
    <recommendedName>
        <fullName evidence="1">DNA primase large subunit PriL</fullName>
    </recommendedName>
</protein>
<keyword evidence="1" id="KW-0479">Metal-binding</keyword>
<dbReference type="KEGG" id="csty:KN1_26240"/>
<comment type="similarity">
    <text evidence="1">Belongs to the eukaryotic-type primase large subunit family.</text>
</comment>
<evidence type="ECO:0000256" key="1">
    <source>
        <dbReference type="HAMAP-Rule" id="MF_00701"/>
    </source>
</evidence>
<sequence>MEYKLIKFLYYIRIELALIDYSKYPFLKSLEDELSKYGSSVTIKDLLSTSKEKLMEARTRIENVIRDKQNLPYSKLHGDTVLVFYLSILILSALGSKIITEKFIESEVNLFKQELKFEQPSVVIEIGKILGININNEEGLELREIQNGKKIKIIRLPYSIPFLDYLKYTIELRKKDDRYSLRKHILSKGNVYIDKEELIDLVVERIKDRMSSIVKQTQLTDLPDEIKKMADNIRGRKTPPCMLELMKKKDNLSDEEKKIIITYLIDIGSEVEGFTDEYKKLRNNKYIVYSCQKLKEKGLCVNECGVINPLQLYYGKLL</sequence>
<evidence type="ECO:0000313" key="3">
    <source>
        <dbReference type="Proteomes" id="UP000825123"/>
    </source>
</evidence>
<evidence type="ECO:0000313" key="2">
    <source>
        <dbReference type="EMBL" id="BCU71327.1"/>
    </source>
</evidence>
<dbReference type="EMBL" id="AP024597">
    <property type="protein sequence ID" value="BCU71327.1"/>
    <property type="molecule type" value="Genomic_DNA"/>
</dbReference>
<keyword evidence="1" id="KW-0639">Primosome</keyword>
<dbReference type="AlphaFoldDB" id="A0A8D5ZKJ2"/>
<dbReference type="GO" id="GO:1990077">
    <property type="term" value="C:primosome complex"/>
    <property type="evidence" value="ECO:0007669"/>
    <property type="project" value="UniProtKB-KW"/>
</dbReference>
<dbReference type="GO" id="GO:0046872">
    <property type="term" value="F:metal ion binding"/>
    <property type="evidence" value="ECO:0007669"/>
    <property type="project" value="UniProtKB-KW"/>
</dbReference>
<gene>
    <name evidence="1" type="primary">priL</name>
    <name evidence="2" type="ORF">KN1_26240</name>
</gene>
<proteinExistence type="inferred from homology"/>
<name>A0A8D5ZKJ2_9CREN</name>
<feature type="binding site" evidence="1">
    <location>
        <position position="291"/>
    </location>
    <ligand>
        <name>[4Fe-4S] cluster</name>
        <dbReference type="ChEBI" id="CHEBI:49883"/>
    </ligand>
</feature>
<dbReference type="Pfam" id="PF26466">
    <property type="entry name" value="DNA_primase_lrg_N"/>
    <property type="match status" value="1"/>
</dbReference>
<accession>A0A8D5ZKJ2</accession>
<feature type="binding site" evidence="1">
    <location>
        <position position="241"/>
    </location>
    <ligand>
        <name>[4Fe-4S] cluster</name>
        <dbReference type="ChEBI" id="CHEBI:49883"/>
    </ligand>
</feature>
<comment type="subunit">
    <text evidence="1">Heterodimer of a small subunit (PriS) and a large subunit (PriL).</text>
</comment>
<comment type="cofactor">
    <cofactor evidence="1">
        <name>[4Fe-4S] cluster</name>
        <dbReference type="ChEBI" id="CHEBI:49883"/>
    </cofactor>
    <text evidence="1">Binds 1 [4Fe-4S] cluster.</text>
</comment>
<comment type="function">
    <text evidence="1">Regulatory subunit of DNA primase, an RNA polymerase that catalyzes the synthesis of short RNA molecules used as primers for DNA polymerase during DNA replication. Stabilizes and modulates the activity of the small subunit, increasing the rate of DNA synthesis, and conferring RNA synthesis capability. The DNA polymerase activity may enable DNA primase to also catalyze primer extension after primer synthesis. May also play a role in DNA repair.</text>
</comment>
<feature type="binding site" evidence="1">
    <location>
        <position position="304"/>
    </location>
    <ligand>
        <name>[4Fe-4S] cluster</name>
        <dbReference type="ChEBI" id="CHEBI:49883"/>
    </ligand>
</feature>
<keyword evidence="1" id="KW-0408">Iron</keyword>
<dbReference type="HAMAP" id="MF_00701">
    <property type="entry name" value="DNA_primase_lrg_arc"/>
    <property type="match status" value="1"/>
</dbReference>
<dbReference type="GO" id="GO:0051539">
    <property type="term" value="F:4 iron, 4 sulfur cluster binding"/>
    <property type="evidence" value="ECO:0007669"/>
    <property type="project" value="UniProtKB-UniRule"/>
</dbReference>
<dbReference type="SUPFAM" id="SSF140914">
    <property type="entry name" value="PriB N-terminal domain-like"/>
    <property type="match status" value="1"/>
</dbReference>
<dbReference type="GO" id="GO:0003899">
    <property type="term" value="F:DNA-directed RNA polymerase activity"/>
    <property type="evidence" value="ECO:0007669"/>
    <property type="project" value="InterPro"/>
</dbReference>
<dbReference type="Proteomes" id="UP000825123">
    <property type="component" value="Chromosome"/>
</dbReference>
<reference evidence="2 3" key="1">
    <citation type="submission" date="2021-04" db="EMBL/GenBank/DDBJ databases">
        <title>Complete genome sequence of Stygiolobus sp. KN-1.</title>
        <authorList>
            <person name="Nakamura K."/>
            <person name="Sakai H."/>
            <person name="Kurosawa N."/>
        </authorList>
    </citation>
    <scope>NUCLEOTIDE SEQUENCE [LARGE SCALE GENOMIC DNA]</scope>
    <source>
        <strain evidence="2 3">KN-1</strain>
    </source>
</reference>
<keyword evidence="1" id="KW-0411">Iron-sulfur</keyword>
<keyword evidence="1" id="KW-0235">DNA replication</keyword>
<organism evidence="2 3">
    <name type="scientific">Stygiolobus caldivivus</name>
    <dbReference type="NCBI Taxonomy" id="2824673"/>
    <lineage>
        <taxon>Archaea</taxon>
        <taxon>Thermoproteota</taxon>
        <taxon>Thermoprotei</taxon>
        <taxon>Sulfolobales</taxon>
        <taxon>Sulfolobaceae</taxon>
        <taxon>Stygiolobus</taxon>
    </lineage>
</organism>
<keyword evidence="1" id="KW-0004">4Fe-4S</keyword>
<feature type="binding site" evidence="1">
    <location>
        <position position="300"/>
    </location>
    <ligand>
        <name>[4Fe-4S] cluster</name>
        <dbReference type="ChEBI" id="CHEBI:49883"/>
    </ligand>
</feature>
<keyword evidence="3" id="KW-1185">Reference proteome</keyword>
<dbReference type="CDD" id="cd06560">
    <property type="entry name" value="PriL"/>
    <property type="match status" value="1"/>
</dbReference>
<dbReference type="InterPro" id="IPR023642">
    <property type="entry name" value="DNA_primase_lsu_PriL"/>
</dbReference>
<dbReference type="GO" id="GO:0006269">
    <property type="term" value="P:DNA replication, synthesis of primer"/>
    <property type="evidence" value="ECO:0007669"/>
    <property type="project" value="UniProtKB-UniRule"/>
</dbReference>